<dbReference type="AlphaFoldDB" id="A0A916ZZT2"/>
<name>A0A916ZZT2_9FLAO</name>
<sequence>MKKSKLFIFGLFIVLACQKKKIDLVNIPTTTKDGYIQVLVSTSLRDSVISNFNFEKKNLELTKQNHFLKGIASLGYIAGKNKNNEAIVLGENKSKNHLKQLKSIGLARVEWHNQTKDWFGFTEKNGNIKSFEDFVVNHISLNKNLQEALINQNTKAGGRVIWYGEAFLDSELNLS</sequence>
<keyword evidence="2" id="KW-1185">Reference proteome</keyword>
<dbReference type="Proteomes" id="UP000599688">
    <property type="component" value="Unassembled WGS sequence"/>
</dbReference>
<proteinExistence type="predicted"/>
<dbReference type="PROSITE" id="PS51257">
    <property type="entry name" value="PROKAR_LIPOPROTEIN"/>
    <property type="match status" value="1"/>
</dbReference>
<evidence type="ECO:0000313" key="1">
    <source>
        <dbReference type="EMBL" id="GGE20566.1"/>
    </source>
</evidence>
<organism evidence="1 2">
    <name type="scientific">Psychroflexus salis</name>
    <dbReference type="NCBI Taxonomy" id="1526574"/>
    <lineage>
        <taxon>Bacteria</taxon>
        <taxon>Pseudomonadati</taxon>
        <taxon>Bacteroidota</taxon>
        <taxon>Flavobacteriia</taxon>
        <taxon>Flavobacteriales</taxon>
        <taxon>Flavobacteriaceae</taxon>
        <taxon>Psychroflexus</taxon>
    </lineage>
</organism>
<dbReference type="RefSeq" id="WP_188406923.1">
    <property type="nucleotide sequence ID" value="NZ_BMGL01000013.1"/>
</dbReference>
<gene>
    <name evidence="1" type="ORF">GCM10010831_22080</name>
</gene>
<protein>
    <submittedName>
        <fullName evidence="1">Uncharacterized protein</fullName>
    </submittedName>
</protein>
<comment type="caution">
    <text evidence="1">The sequence shown here is derived from an EMBL/GenBank/DDBJ whole genome shotgun (WGS) entry which is preliminary data.</text>
</comment>
<evidence type="ECO:0000313" key="2">
    <source>
        <dbReference type="Proteomes" id="UP000599688"/>
    </source>
</evidence>
<accession>A0A916ZZT2</accession>
<dbReference type="EMBL" id="BMGL01000013">
    <property type="protein sequence ID" value="GGE20566.1"/>
    <property type="molecule type" value="Genomic_DNA"/>
</dbReference>
<reference evidence="1 2" key="1">
    <citation type="journal article" date="2014" name="Int. J. Syst. Evol. Microbiol.">
        <title>Complete genome sequence of Corynebacterium casei LMG S-19264T (=DSM 44701T), isolated from a smear-ripened cheese.</title>
        <authorList>
            <consortium name="US DOE Joint Genome Institute (JGI-PGF)"/>
            <person name="Walter F."/>
            <person name="Albersmeier A."/>
            <person name="Kalinowski J."/>
            <person name="Ruckert C."/>
        </authorList>
    </citation>
    <scope>NUCLEOTIDE SEQUENCE [LARGE SCALE GENOMIC DNA]</scope>
    <source>
        <strain evidence="1 2">CGMCC 1.12925</strain>
    </source>
</reference>